<organism evidence="2 3">
    <name type="scientific">Plicaturopsis crispa FD-325 SS-3</name>
    <dbReference type="NCBI Taxonomy" id="944288"/>
    <lineage>
        <taxon>Eukaryota</taxon>
        <taxon>Fungi</taxon>
        <taxon>Dikarya</taxon>
        <taxon>Basidiomycota</taxon>
        <taxon>Agaricomycotina</taxon>
        <taxon>Agaricomycetes</taxon>
        <taxon>Agaricomycetidae</taxon>
        <taxon>Amylocorticiales</taxon>
        <taxon>Amylocorticiaceae</taxon>
        <taxon>Plicatura</taxon>
        <taxon>Plicaturopsis crispa</taxon>
    </lineage>
</organism>
<dbReference type="AlphaFoldDB" id="A0A0C9T6T1"/>
<dbReference type="InterPro" id="IPR017932">
    <property type="entry name" value="GATase_2_dom"/>
</dbReference>
<dbReference type="GO" id="GO:0005737">
    <property type="term" value="C:cytoplasm"/>
    <property type="evidence" value="ECO:0007669"/>
    <property type="project" value="TreeGrafter"/>
</dbReference>
<evidence type="ECO:0000313" key="2">
    <source>
        <dbReference type="EMBL" id="KII83803.1"/>
    </source>
</evidence>
<name>A0A0C9T6T1_PLICR</name>
<dbReference type="CDD" id="cd01908">
    <property type="entry name" value="YafJ"/>
    <property type="match status" value="1"/>
</dbReference>
<evidence type="ECO:0000313" key="3">
    <source>
        <dbReference type="Proteomes" id="UP000053263"/>
    </source>
</evidence>
<keyword evidence="3" id="KW-1185">Reference proteome</keyword>
<proteinExistence type="predicted"/>
<sequence length="367" mass="41389">MCRWFAFISHEPVLLEDVLIDPKHAITKQVLHHAFTIDTILTYLFFRYRQVHDHYLPGLVHHDPTQPRDKVEAEEAEVALRNRLLNIDGFGVAWYTDTRAKYEPDFTSGPRPAMYKSVVPALTDPTFTYICGNTDSRTILAHVRAASAPPIVETNNHPFIWGRHSFMHNGSVANFGKIRLAISRKISAENFALIKGNSDTEHVAALYFTHLGDTNKTYTVEEMRDALASAIKDVADAQAEILSPEELQKSANSLNLCTTDGEQMVAVRYRNHATEQPPSLYVSTRAGVVLNRKFVNVENDNNVTPQQFTDNVGSARELEHEPNDHGLHVIVASEPTTFDVDSWKLLDKNDIIMIDKDMNIQVMALKV</sequence>
<dbReference type="InterPro" id="IPR029055">
    <property type="entry name" value="Ntn_hydrolases_N"/>
</dbReference>
<dbReference type="SUPFAM" id="SSF56235">
    <property type="entry name" value="N-terminal nucleophile aminohydrolases (Ntn hydrolases)"/>
    <property type="match status" value="1"/>
</dbReference>
<evidence type="ECO:0000259" key="1">
    <source>
        <dbReference type="PROSITE" id="PS51278"/>
    </source>
</evidence>
<dbReference type="GO" id="GO:0008242">
    <property type="term" value="F:omega peptidase activity"/>
    <property type="evidence" value="ECO:0007669"/>
    <property type="project" value="TreeGrafter"/>
</dbReference>
<dbReference type="OrthoDB" id="444432at2759"/>
<dbReference type="PANTHER" id="PTHR43187">
    <property type="entry name" value="GLUTAMINE AMIDOTRANSFERASE DUG3-RELATED"/>
    <property type="match status" value="1"/>
</dbReference>
<dbReference type="EMBL" id="KN832574">
    <property type="protein sequence ID" value="KII83803.1"/>
    <property type="molecule type" value="Genomic_DNA"/>
</dbReference>
<dbReference type="HOGENOM" id="CLU_042555_1_1_1"/>
<dbReference type="PROSITE" id="PS51278">
    <property type="entry name" value="GATASE_TYPE_2"/>
    <property type="match status" value="1"/>
</dbReference>
<gene>
    <name evidence="2" type="ORF">PLICRDRAFT_180146</name>
</gene>
<dbReference type="Gene3D" id="3.60.20.10">
    <property type="entry name" value="Glutamine Phosphoribosylpyrophosphate, subunit 1, domain 1"/>
    <property type="match status" value="1"/>
</dbReference>
<dbReference type="GO" id="GO:0061672">
    <property type="term" value="C:glutathione hydrolase complex"/>
    <property type="evidence" value="ECO:0007669"/>
    <property type="project" value="TreeGrafter"/>
</dbReference>
<accession>A0A0C9T6T1</accession>
<reference evidence="2 3" key="1">
    <citation type="submission" date="2014-06" db="EMBL/GenBank/DDBJ databases">
        <title>Evolutionary Origins and Diversification of the Mycorrhizal Mutualists.</title>
        <authorList>
            <consortium name="DOE Joint Genome Institute"/>
            <consortium name="Mycorrhizal Genomics Consortium"/>
            <person name="Kohler A."/>
            <person name="Kuo A."/>
            <person name="Nagy L.G."/>
            <person name="Floudas D."/>
            <person name="Copeland A."/>
            <person name="Barry K.W."/>
            <person name="Cichocki N."/>
            <person name="Veneault-Fourrey C."/>
            <person name="LaButti K."/>
            <person name="Lindquist E.A."/>
            <person name="Lipzen A."/>
            <person name="Lundell T."/>
            <person name="Morin E."/>
            <person name="Murat C."/>
            <person name="Riley R."/>
            <person name="Ohm R."/>
            <person name="Sun H."/>
            <person name="Tunlid A."/>
            <person name="Henrissat B."/>
            <person name="Grigoriev I.V."/>
            <person name="Hibbett D.S."/>
            <person name="Martin F."/>
        </authorList>
    </citation>
    <scope>NUCLEOTIDE SEQUENCE [LARGE SCALE GENOMIC DNA]</scope>
    <source>
        <strain evidence="2 3">FD-325 SS-3</strain>
    </source>
</reference>
<dbReference type="InterPro" id="IPR052373">
    <property type="entry name" value="Gamma-glu_amide_hydrolase"/>
</dbReference>
<dbReference type="Proteomes" id="UP000053263">
    <property type="component" value="Unassembled WGS sequence"/>
</dbReference>
<dbReference type="GO" id="GO:0006751">
    <property type="term" value="P:glutathione catabolic process"/>
    <property type="evidence" value="ECO:0007669"/>
    <property type="project" value="TreeGrafter"/>
</dbReference>
<feature type="domain" description="Glutamine amidotransferase type-2" evidence="1">
    <location>
        <begin position="54"/>
        <end position="367"/>
    </location>
</feature>
<dbReference type="PANTHER" id="PTHR43187:SF1">
    <property type="entry name" value="GLUTAMINE AMIDOTRANSFERASE DUG3-RELATED"/>
    <property type="match status" value="1"/>
</dbReference>
<dbReference type="Pfam" id="PF13522">
    <property type="entry name" value="GATase_6"/>
    <property type="match status" value="1"/>
</dbReference>
<protein>
    <recommendedName>
        <fullName evidence="1">Glutamine amidotransferase type-2 domain-containing protein</fullName>
    </recommendedName>
</protein>